<dbReference type="PANTHER" id="PTHR10622:SF10">
    <property type="entry name" value="HET DOMAIN-CONTAINING PROTEIN"/>
    <property type="match status" value="1"/>
</dbReference>
<dbReference type="InterPro" id="IPR010730">
    <property type="entry name" value="HET"/>
</dbReference>
<evidence type="ECO:0000259" key="1">
    <source>
        <dbReference type="Pfam" id="PF06985"/>
    </source>
</evidence>
<dbReference type="Pfam" id="PF06985">
    <property type="entry name" value="HET"/>
    <property type="match status" value="1"/>
</dbReference>
<gene>
    <name evidence="3" type="ORF">DNG_09140</name>
</gene>
<keyword evidence="4" id="KW-1185">Reference proteome</keyword>
<evidence type="ECO:0000313" key="4">
    <source>
        <dbReference type="Proteomes" id="UP001187682"/>
    </source>
</evidence>
<reference evidence="3" key="1">
    <citation type="submission" date="2018-03" db="EMBL/GenBank/DDBJ databases">
        <authorList>
            <person name="Guldener U."/>
        </authorList>
    </citation>
    <scope>NUCLEOTIDE SEQUENCE</scope>
</reference>
<evidence type="ECO:0000313" key="3">
    <source>
        <dbReference type="EMBL" id="SPO06450.1"/>
    </source>
</evidence>
<dbReference type="EMBL" id="ONZQ02000015">
    <property type="protein sequence ID" value="SPO06450.1"/>
    <property type="molecule type" value="Genomic_DNA"/>
</dbReference>
<evidence type="ECO:0000259" key="2">
    <source>
        <dbReference type="Pfam" id="PF26640"/>
    </source>
</evidence>
<accession>A0AAE8SZ05</accession>
<evidence type="ECO:0008006" key="5">
    <source>
        <dbReference type="Google" id="ProtNLM"/>
    </source>
</evidence>
<name>A0AAE8SZ05_9PEZI</name>
<organism evidence="3 4">
    <name type="scientific">Cephalotrichum gorgonifer</name>
    <dbReference type="NCBI Taxonomy" id="2041049"/>
    <lineage>
        <taxon>Eukaryota</taxon>
        <taxon>Fungi</taxon>
        <taxon>Dikarya</taxon>
        <taxon>Ascomycota</taxon>
        <taxon>Pezizomycotina</taxon>
        <taxon>Sordariomycetes</taxon>
        <taxon>Hypocreomycetidae</taxon>
        <taxon>Microascales</taxon>
        <taxon>Microascaceae</taxon>
        <taxon>Cephalotrichum</taxon>
    </lineage>
</organism>
<dbReference type="PANTHER" id="PTHR10622">
    <property type="entry name" value="HET DOMAIN-CONTAINING PROTEIN"/>
    <property type="match status" value="1"/>
</dbReference>
<feature type="domain" description="Heterokaryon incompatibility" evidence="1">
    <location>
        <begin position="21"/>
        <end position="105"/>
    </location>
</feature>
<feature type="domain" description="DUF8212" evidence="2">
    <location>
        <begin position="225"/>
        <end position="257"/>
    </location>
</feature>
<dbReference type="Proteomes" id="UP001187682">
    <property type="component" value="Unassembled WGS sequence"/>
</dbReference>
<comment type="caution">
    <text evidence="3">The sequence shown here is derived from an EMBL/GenBank/DDBJ whole genome shotgun (WGS) entry which is preliminary data.</text>
</comment>
<dbReference type="AlphaFoldDB" id="A0AAE8SZ05"/>
<dbReference type="InterPro" id="IPR058525">
    <property type="entry name" value="DUF8212"/>
</dbReference>
<dbReference type="Pfam" id="PF26640">
    <property type="entry name" value="DUF8212"/>
    <property type="match status" value="1"/>
</dbReference>
<sequence>MRLLNTATLALESFSETPPPYAILSHTWGQDEVLFEDIRNGTARQRKAFPKVEKCCRLAADQGYAYAWIDTCCIDKSSSAELSEAINSMFNWYRDSAVAYAYLEDLTIGKPKYAVKELKDCRWFGRGWTLQELIAPKTLQFYDGNWDGFGTRHELSQSLSRVTGINSLILLDGGDIAARLLQFSVYQRFSWASRRETTRPEDMAYSLMGIFDVNLPLLYGEGGKKAFFRLQEEILKYSMDQSILAWMPLFENVSRTEMTGVLADSVTRFTDKFPVVPFRLDDDRPYHMTNKGLSMTVPVILGSDLLKKRSNAQRKPPRALALSTNTVIAVLSCHLQDSPIAIIGIPLAPLNLEADPLTTETFGRWDTTLCPLYDGEMQDIVPRTIYISHSRGGRVINCKEITFFVSYSWYWKLEAFLDMADKPAVDVLQAIPADGWMPGRQVFQMSPRAGEAAKGAALMTVFGHHNKVVMSFRASGTDAQDFIVLLDPEETEEAGWLIDDDQKDMNLAAEKEFPDGAILLAQIETCERMGRVVKEVSVTAYQTREDMEDMMCSIRRGEKVDGYICTGPTS</sequence>
<proteinExistence type="predicted"/>
<protein>
    <recommendedName>
        <fullName evidence="5">HET domain-containing protein</fullName>
    </recommendedName>
</protein>